<keyword evidence="2" id="KW-1185">Reference proteome</keyword>
<dbReference type="Proteomes" id="UP001223144">
    <property type="component" value="Unassembled WGS sequence"/>
</dbReference>
<gene>
    <name evidence="1" type="ORF">QCN29_11565</name>
</gene>
<evidence type="ECO:0000313" key="1">
    <source>
        <dbReference type="EMBL" id="MDH2389420.1"/>
    </source>
</evidence>
<organism evidence="1 2">
    <name type="scientific">Streptomyces chengmaiensis</name>
    <dbReference type="NCBI Taxonomy" id="3040919"/>
    <lineage>
        <taxon>Bacteria</taxon>
        <taxon>Bacillati</taxon>
        <taxon>Actinomycetota</taxon>
        <taxon>Actinomycetes</taxon>
        <taxon>Kitasatosporales</taxon>
        <taxon>Streptomycetaceae</taxon>
        <taxon>Streptomyces</taxon>
    </lineage>
</organism>
<dbReference type="RefSeq" id="WP_279927767.1">
    <property type="nucleotide sequence ID" value="NZ_JARWBG010000010.1"/>
</dbReference>
<name>A0ABT6HLC5_9ACTN</name>
<comment type="caution">
    <text evidence="1">The sequence shown here is derived from an EMBL/GenBank/DDBJ whole genome shotgun (WGS) entry which is preliminary data.</text>
</comment>
<reference evidence="1 2" key="1">
    <citation type="submission" date="2023-04" db="EMBL/GenBank/DDBJ databases">
        <title>Streptomyces chengmaiensis sp. nov. isolated from the stem of mangrove plant in Hainan.</title>
        <authorList>
            <person name="Huang X."/>
            <person name="Zhou S."/>
            <person name="Chu X."/>
            <person name="Xie Y."/>
            <person name="Lin Y."/>
        </authorList>
    </citation>
    <scope>NUCLEOTIDE SEQUENCE [LARGE SCALE GENOMIC DNA]</scope>
    <source>
        <strain evidence="1 2">HNM0663</strain>
    </source>
</reference>
<protein>
    <submittedName>
        <fullName evidence="1">Uncharacterized protein</fullName>
    </submittedName>
</protein>
<evidence type="ECO:0000313" key="2">
    <source>
        <dbReference type="Proteomes" id="UP001223144"/>
    </source>
</evidence>
<dbReference type="EMBL" id="JARWBG010000010">
    <property type="protein sequence ID" value="MDH2389420.1"/>
    <property type="molecule type" value="Genomic_DNA"/>
</dbReference>
<accession>A0ABT6HLC5</accession>
<proteinExistence type="predicted"/>
<sequence length="239" mass="26004">MTDNEAPRTIDARRHLDHAVRAMDHVQARYEVAMLDYITARIVEAHPQTTHLTFVHATADGLIELDGLWATRDGGTEELLHDLRGGGSATVGFDPGEIGDDLTYALDRLNSVAWSAVRPQTLPGKRWVLDLPPADRAARIAALVRVHHPDAGLLTVDLSAMRPRVAGVTTVGATGVGPTVHAEPDRPLWPEETGRIIRGLIWQIRSLPHLRARYVTRVGGSAEETALLLLPQTETGSGE</sequence>